<evidence type="ECO:0000313" key="2">
    <source>
        <dbReference type="EMBL" id="QDG53797.1"/>
    </source>
</evidence>
<accession>A0A5B8YCZ6</accession>
<accession>A0A4Y6Q0N9</accession>
<name>A0A4Y6Q0N9_PERCE</name>
<organism evidence="2 3">
    <name type="scientific">Persicimonas caeni</name>
    <dbReference type="NCBI Taxonomy" id="2292766"/>
    <lineage>
        <taxon>Bacteria</taxon>
        <taxon>Deltaproteobacteria</taxon>
        <taxon>Bradymonadales</taxon>
        <taxon>Bradymonadaceae</taxon>
        <taxon>Persicimonas</taxon>
    </lineage>
</organism>
<dbReference type="RefSeq" id="WP_141200251.1">
    <property type="nucleotide sequence ID" value="NZ_CP041186.1"/>
</dbReference>
<dbReference type="InterPro" id="IPR022789">
    <property type="entry name" value="ParD"/>
</dbReference>
<gene>
    <name evidence="2" type="ORF">FIV42_24550</name>
</gene>
<dbReference type="AlphaFoldDB" id="A0A4Y6Q0N9"/>
<dbReference type="Gene3D" id="6.10.10.120">
    <property type="entry name" value="Antitoxin ParD1-like"/>
    <property type="match status" value="1"/>
</dbReference>
<keyword evidence="3" id="KW-1185">Reference proteome</keyword>
<reference evidence="2 3" key="1">
    <citation type="submission" date="2019-06" db="EMBL/GenBank/DDBJ databases">
        <title>Persicimonas caeni gen. nov., sp. nov., a predatory bacterium isolated from solar saltern.</title>
        <authorList>
            <person name="Wang S."/>
        </authorList>
    </citation>
    <scope>NUCLEOTIDE SEQUENCE [LARGE SCALE GENOMIC DNA]</scope>
    <source>
        <strain evidence="2 3">YN101</strain>
    </source>
</reference>
<dbReference type="Proteomes" id="UP000315995">
    <property type="component" value="Chromosome"/>
</dbReference>
<dbReference type="EMBL" id="CP041186">
    <property type="protein sequence ID" value="QDG53797.1"/>
    <property type="molecule type" value="Genomic_DNA"/>
</dbReference>
<evidence type="ECO:0000313" key="3">
    <source>
        <dbReference type="Proteomes" id="UP000315995"/>
    </source>
</evidence>
<dbReference type="InterPro" id="IPR038296">
    <property type="entry name" value="ParD_sf"/>
</dbReference>
<sequence>MSNAVRAEPGGRGRPRPDGSEAVRAGVRLLEDQVREREAKLQLLRKAVEQGVVELDHGEGIPGDKVFGQLLAGLHEGEDSP</sequence>
<feature type="compositionally biased region" description="Basic and acidic residues" evidence="1">
    <location>
        <begin position="9"/>
        <end position="21"/>
    </location>
</feature>
<dbReference type="Pfam" id="PF03693">
    <property type="entry name" value="ParD_antitoxin"/>
    <property type="match status" value="1"/>
</dbReference>
<protein>
    <recommendedName>
        <fullName evidence="4">Type II toxin-antitoxin system ParD family antitoxin</fullName>
    </recommendedName>
</protein>
<feature type="region of interest" description="Disordered" evidence="1">
    <location>
        <begin position="1"/>
        <end position="22"/>
    </location>
</feature>
<proteinExistence type="predicted"/>
<evidence type="ECO:0008006" key="4">
    <source>
        <dbReference type="Google" id="ProtNLM"/>
    </source>
</evidence>
<evidence type="ECO:0000256" key="1">
    <source>
        <dbReference type="SAM" id="MobiDB-lite"/>
    </source>
</evidence>